<keyword evidence="2" id="KW-0186">Copper</keyword>
<dbReference type="FunFam" id="3.30.70.100:FF:000001">
    <property type="entry name" value="ATPase copper transporting beta"/>
    <property type="match status" value="1"/>
</dbReference>
<keyword evidence="5" id="KW-1185">Reference proteome</keyword>
<dbReference type="OrthoDB" id="9813965at2"/>
<sequence length="72" mass="7508">MPTQTFTVNGMTCQHCVASVTEELGEIQGVSNVDVSLETGGVTVTSESEISREAASAAVQEAGYTLTGWPDE</sequence>
<dbReference type="GO" id="GO:0006825">
    <property type="term" value="P:copper ion transport"/>
    <property type="evidence" value="ECO:0007669"/>
    <property type="project" value="InterPro"/>
</dbReference>
<gene>
    <name evidence="4" type="ORF">SAMN04489718_3510</name>
</gene>
<dbReference type="Pfam" id="PF00403">
    <property type="entry name" value="HMA"/>
    <property type="match status" value="1"/>
</dbReference>
<dbReference type="Gene3D" id="3.30.70.100">
    <property type="match status" value="1"/>
</dbReference>
<dbReference type="InterPro" id="IPR006122">
    <property type="entry name" value="HMA_Cu_ion-bd"/>
</dbReference>
<dbReference type="Proteomes" id="UP000199301">
    <property type="component" value="Unassembled WGS sequence"/>
</dbReference>
<feature type="domain" description="HMA" evidence="3">
    <location>
        <begin position="2"/>
        <end position="67"/>
    </location>
</feature>
<dbReference type="NCBIfam" id="TIGR00003">
    <property type="entry name" value="copper ion binding protein"/>
    <property type="match status" value="1"/>
</dbReference>
<keyword evidence="1" id="KW-0479">Metal-binding</keyword>
<protein>
    <submittedName>
        <fullName evidence="4">Copper ion binding protein</fullName>
    </submittedName>
</protein>
<dbReference type="PROSITE" id="PS50846">
    <property type="entry name" value="HMA_2"/>
    <property type="match status" value="1"/>
</dbReference>
<dbReference type="InterPro" id="IPR036163">
    <property type="entry name" value="HMA_dom_sf"/>
</dbReference>
<evidence type="ECO:0000259" key="3">
    <source>
        <dbReference type="PROSITE" id="PS50846"/>
    </source>
</evidence>
<name>A0A1H1G9E1_9ACTN</name>
<dbReference type="InterPro" id="IPR017969">
    <property type="entry name" value="Heavy-metal-associated_CS"/>
</dbReference>
<dbReference type="PRINTS" id="PR00944">
    <property type="entry name" value="CUEXPORT"/>
</dbReference>
<proteinExistence type="predicted"/>
<dbReference type="SUPFAM" id="SSF55008">
    <property type="entry name" value="HMA, heavy metal-associated domain"/>
    <property type="match status" value="1"/>
</dbReference>
<reference evidence="5" key="1">
    <citation type="submission" date="2016-10" db="EMBL/GenBank/DDBJ databases">
        <authorList>
            <person name="Varghese N."/>
            <person name="Submissions S."/>
        </authorList>
    </citation>
    <scope>NUCLEOTIDE SEQUENCE [LARGE SCALE GENOMIC DNA]</scope>
    <source>
        <strain evidence="5">DSM 45459</strain>
    </source>
</reference>
<dbReference type="PROSITE" id="PS01047">
    <property type="entry name" value="HMA_1"/>
    <property type="match status" value="1"/>
</dbReference>
<evidence type="ECO:0000313" key="5">
    <source>
        <dbReference type="Proteomes" id="UP000199301"/>
    </source>
</evidence>
<dbReference type="CDD" id="cd00371">
    <property type="entry name" value="HMA"/>
    <property type="match status" value="1"/>
</dbReference>
<dbReference type="STRING" id="995062.SAMN04489718_3510"/>
<organism evidence="4 5">
    <name type="scientific">Actinopolyspora saharensis</name>
    <dbReference type="NCBI Taxonomy" id="995062"/>
    <lineage>
        <taxon>Bacteria</taxon>
        <taxon>Bacillati</taxon>
        <taxon>Actinomycetota</taxon>
        <taxon>Actinomycetes</taxon>
        <taxon>Actinopolysporales</taxon>
        <taxon>Actinopolysporaceae</taxon>
        <taxon>Actinopolyspora</taxon>
    </lineage>
</organism>
<dbReference type="InterPro" id="IPR000428">
    <property type="entry name" value="Cu-bd"/>
</dbReference>
<dbReference type="EMBL" id="FNKO01000002">
    <property type="protein sequence ID" value="SDR09862.1"/>
    <property type="molecule type" value="Genomic_DNA"/>
</dbReference>
<dbReference type="InterPro" id="IPR006121">
    <property type="entry name" value="HMA_dom"/>
</dbReference>
<evidence type="ECO:0000256" key="1">
    <source>
        <dbReference type="ARBA" id="ARBA00022723"/>
    </source>
</evidence>
<evidence type="ECO:0000313" key="4">
    <source>
        <dbReference type="EMBL" id="SDR09862.1"/>
    </source>
</evidence>
<accession>A0A1H1G9E1</accession>
<evidence type="ECO:0000256" key="2">
    <source>
        <dbReference type="ARBA" id="ARBA00023008"/>
    </source>
</evidence>
<dbReference type="AlphaFoldDB" id="A0A1H1G9E1"/>
<dbReference type="GO" id="GO:0005507">
    <property type="term" value="F:copper ion binding"/>
    <property type="evidence" value="ECO:0007669"/>
    <property type="project" value="InterPro"/>
</dbReference>
<dbReference type="RefSeq" id="WP_092525665.1">
    <property type="nucleotide sequence ID" value="NZ_FNKO01000002.1"/>
</dbReference>